<dbReference type="EMBL" id="JADBEO010000001">
    <property type="protein sequence ID" value="MDR4305168.1"/>
    <property type="molecule type" value="Genomic_DNA"/>
</dbReference>
<keyword evidence="3" id="KW-1185">Reference proteome</keyword>
<dbReference type="Pfam" id="PF04230">
    <property type="entry name" value="PS_pyruv_trans"/>
    <property type="match status" value="1"/>
</dbReference>
<comment type="caution">
    <text evidence="2">The sequence shown here is derived from an EMBL/GenBank/DDBJ whole genome shotgun (WGS) entry which is preliminary data.</text>
</comment>
<dbReference type="Proteomes" id="UP001181622">
    <property type="component" value="Unassembled WGS sequence"/>
</dbReference>
<dbReference type="GO" id="GO:0016740">
    <property type="term" value="F:transferase activity"/>
    <property type="evidence" value="ECO:0007669"/>
    <property type="project" value="UniProtKB-KW"/>
</dbReference>
<sequence length="266" mass="29257">MLNPDLIHRLSGSPVAHADDVLGWNDRPVFRVVGSSLANCRPNDVVWGMGLIDQTTSPEMFPAQICAVRGPKSRARMLAMGRQCPEIYGDPAVLYPALYLPKIEKQHRIGIIQHFREIDVVPLPKIADVDDPLNIDIRSGLRNVVNDILSCDRIVSSSLHGVICAHSYGVPAIWYQASDLLLGDGLKFHDYFASIGHDNISPARVGEDGVLDAGYCPDRPSQSRIDYVALIDACPFMSLDRKRDLVRRIARQAEQGVAGTIYGAFG</sequence>
<feature type="domain" description="Polysaccharide pyruvyl transferase" evidence="1">
    <location>
        <begin position="65"/>
        <end position="174"/>
    </location>
</feature>
<protein>
    <submittedName>
        <fullName evidence="2">Polysaccharide pyruvyl transferase family protein</fullName>
    </submittedName>
</protein>
<organism evidence="2 3">
    <name type="scientific">Chelatococcus sambhunathii</name>
    <dbReference type="NCBI Taxonomy" id="363953"/>
    <lineage>
        <taxon>Bacteria</taxon>
        <taxon>Pseudomonadati</taxon>
        <taxon>Pseudomonadota</taxon>
        <taxon>Alphaproteobacteria</taxon>
        <taxon>Hyphomicrobiales</taxon>
        <taxon>Chelatococcaceae</taxon>
        <taxon>Chelatococcus</taxon>
    </lineage>
</organism>
<name>A0ABU1DAM6_9HYPH</name>
<reference evidence="2" key="1">
    <citation type="submission" date="2020-10" db="EMBL/GenBank/DDBJ databases">
        <authorList>
            <person name="Abbas A."/>
            <person name="Razzaq R."/>
            <person name="Waqas M."/>
            <person name="Abbas N."/>
            <person name="Nielsen T.K."/>
            <person name="Hansen L.H."/>
            <person name="Hussain S."/>
            <person name="Shahid M."/>
        </authorList>
    </citation>
    <scope>NUCLEOTIDE SEQUENCE</scope>
    <source>
        <strain evidence="2">S14</strain>
    </source>
</reference>
<keyword evidence="2" id="KW-0808">Transferase</keyword>
<evidence type="ECO:0000313" key="2">
    <source>
        <dbReference type="EMBL" id="MDR4305168.1"/>
    </source>
</evidence>
<proteinExistence type="predicted"/>
<gene>
    <name evidence="2" type="ORF">IHQ68_00820</name>
</gene>
<accession>A0ABU1DAM6</accession>
<dbReference type="InterPro" id="IPR007345">
    <property type="entry name" value="Polysacch_pyruvyl_Trfase"/>
</dbReference>
<evidence type="ECO:0000313" key="3">
    <source>
        <dbReference type="Proteomes" id="UP001181622"/>
    </source>
</evidence>
<evidence type="ECO:0000259" key="1">
    <source>
        <dbReference type="Pfam" id="PF04230"/>
    </source>
</evidence>